<dbReference type="PRINTS" id="PR00505">
    <property type="entry name" value="D12N6MTFRASE"/>
</dbReference>
<dbReference type="InterPro" id="IPR012327">
    <property type="entry name" value="MeTrfase_D12"/>
</dbReference>
<dbReference type="GO" id="GO:0009307">
    <property type="term" value="P:DNA restriction-modification system"/>
    <property type="evidence" value="ECO:0007669"/>
    <property type="project" value="InterPro"/>
</dbReference>
<keyword evidence="3 8" id="KW-0489">Methyltransferase</keyword>
<dbReference type="InterPro" id="IPR012263">
    <property type="entry name" value="M_m6A_EcoRV"/>
</dbReference>
<dbReference type="GO" id="GO:0006298">
    <property type="term" value="P:mismatch repair"/>
    <property type="evidence" value="ECO:0007669"/>
    <property type="project" value="TreeGrafter"/>
</dbReference>
<keyword evidence="9" id="KW-1185">Reference proteome</keyword>
<dbReference type="Pfam" id="PF02086">
    <property type="entry name" value="MethyltransfD12"/>
    <property type="match status" value="1"/>
</dbReference>
<dbReference type="PANTHER" id="PTHR30481">
    <property type="entry name" value="DNA ADENINE METHYLASE"/>
    <property type="match status" value="1"/>
</dbReference>
<gene>
    <name evidence="8" type="ORF">HMPREF9371_1731</name>
</gene>
<dbReference type="RefSeq" id="WP_009119420.1">
    <property type="nucleotide sequence ID" value="NZ_JH164926.1"/>
</dbReference>
<dbReference type="Gene3D" id="1.10.1020.10">
    <property type="entry name" value="Adenine-specific Methyltransferase, Domain 2"/>
    <property type="match status" value="1"/>
</dbReference>
<comment type="caution">
    <text evidence="8">The sequence shown here is derived from an EMBL/GenBank/DDBJ whole genome shotgun (WGS) entry which is preliminary data.</text>
</comment>
<dbReference type="PATRIC" id="fig|1032488.3.peg.1637"/>
<dbReference type="GO" id="GO:1904047">
    <property type="term" value="F:S-adenosyl-L-methionine binding"/>
    <property type="evidence" value="ECO:0007669"/>
    <property type="project" value="TreeGrafter"/>
</dbReference>
<keyword evidence="4 8" id="KW-0808">Transferase</keyword>
<evidence type="ECO:0000256" key="2">
    <source>
        <dbReference type="ARBA" id="ARBA00011900"/>
    </source>
</evidence>
<evidence type="ECO:0000313" key="9">
    <source>
        <dbReference type="Proteomes" id="UP000003019"/>
    </source>
</evidence>
<dbReference type="GO" id="GO:0043565">
    <property type="term" value="F:sequence-specific DNA binding"/>
    <property type="evidence" value="ECO:0007669"/>
    <property type="project" value="TreeGrafter"/>
</dbReference>
<evidence type="ECO:0000256" key="6">
    <source>
        <dbReference type="ARBA" id="ARBA00047942"/>
    </source>
</evidence>
<dbReference type="GO" id="GO:0032259">
    <property type="term" value="P:methylation"/>
    <property type="evidence" value="ECO:0007669"/>
    <property type="project" value="UniProtKB-KW"/>
</dbReference>
<dbReference type="HOGENOM" id="CLU_063430_1_2_4"/>
<dbReference type="EC" id="2.1.1.72" evidence="2"/>
<feature type="binding site" evidence="7">
    <location>
        <position position="10"/>
    </location>
    <ligand>
        <name>S-adenosyl-L-methionine</name>
        <dbReference type="ChEBI" id="CHEBI:59789"/>
    </ligand>
</feature>
<keyword evidence="5" id="KW-0949">S-adenosyl-L-methionine</keyword>
<dbReference type="NCBIfam" id="TIGR00571">
    <property type="entry name" value="dam"/>
    <property type="match status" value="1"/>
</dbReference>
<comment type="catalytic activity">
    <reaction evidence="6">
        <text>a 2'-deoxyadenosine in DNA + S-adenosyl-L-methionine = an N(6)-methyl-2'-deoxyadenosine in DNA + S-adenosyl-L-homocysteine + H(+)</text>
        <dbReference type="Rhea" id="RHEA:15197"/>
        <dbReference type="Rhea" id="RHEA-COMP:12418"/>
        <dbReference type="Rhea" id="RHEA-COMP:12419"/>
        <dbReference type="ChEBI" id="CHEBI:15378"/>
        <dbReference type="ChEBI" id="CHEBI:57856"/>
        <dbReference type="ChEBI" id="CHEBI:59789"/>
        <dbReference type="ChEBI" id="CHEBI:90615"/>
        <dbReference type="ChEBI" id="CHEBI:90616"/>
        <dbReference type="EC" id="2.1.1.72"/>
    </reaction>
</comment>
<dbReference type="SUPFAM" id="SSF53335">
    <property type="entry name" value="S-adenosyl-L-methionine-dependent methyltransferases"/>
    <property type="match status" value="1"/>
</dbReference>
<evidence type="ECO:0000313" key="8">
    <source>
        <dbReference type="EMBL" id="EGY51992.1"/>
    </source>
</evidence>
<dbReference type="InterPro" id="IPR023095">
    <property type="entry name" value="Ade_MeTrfase_dom_2"/>
</dbReference>
<comment type="similarity">
    <text evidence="1">Belongs to the N(4)/N(6)-methyltransferase family.</text>
</comment>
<dbReference type="PIRSF" id="PIRSF000398">
    <property type="entry name" value="M_m6A_EcoRV"/>
    <property type="match status" value="1"/>
</dbReference>
<name>G4CJE1_9NEIS</name>
<dbReference type="Gene3D" id="3.40.50.150">
    <property type="entry name" value="Vaccinia Virus protein VP39"/>
    <property type="match status" value="1"/>
</dbReference>
<dbReference type="STRING" id="1032488.HMPREF9371_1731"/>
<dbReference type="GO" id="GO:0009007">
    <property type="term" value="F:site-specific DNA-methyltransferase (adenine-specific) activity"/>
    <property type="evidence" value="ECO:0007669"/>
    <property type="project" value="UniProtKB-EC"/>
</dbReference>
<sequence>MSKPVPIIPWMGGKRRLAKHLLPLFPEHTCYVEPFAGGAALFFLRPSPAKVEVLNDINGQLVNLYRVVQHHFDEFVRQFEWTLTSREVFARLQSTPPESMTDIQRAARFFYLQHTAFGGKTVDQHFGTSTTGRLWDANTIADKLAASKQRLGGVIIENEPWERCFKRYDRVHTFFYCDPPYWQTAGYDCAFDWAQYQLLAEMMAKAQGKVMLSINDHPDIRELFKDFGIRRLEIAYSVGRDKTQKTSGELVICNW</sequence>
<organism evidence="8 9">
    <name type="scientific">Neisseria shayeganii 871</name>
    <dbReference type="NCBI Taxonomy" id="1032488"/>
    <lineage>
        <taxon>Bacteria</taxon>
        <taxon>Pseudomonadati</taxon>
        <taxon>Pseudomonadota</taxon>
        <taxon>Betaproteobacteria</taxon>
        <taxon>Neisseriales</taxon>
        <taxon>Neisseriaceae</taxon>
        <taxon>Neisseria</taxon>
    </lineage>
</organism>
<dbReference type="PANTHER" id="PTHR30481:SF4">
    <property type="entry name" value="SITE-SPECIFIC DNA-METHYLTRANSFERASE (ADENINE-SPECIFIC)"/>
    <property type="match status" value="1"/>
</dbReference>
<evidence type="ECO:0000256" key="3">
    <source>
        <dbReference type="ARBA" id="ARBA00022603"/>
    </source>
</evidence>
<evidence type="ECO:0000256" key="7">
    <source>
        <dbReference type="PIRSR" id="PIRSR000398-1"/>
    </source>
</evidence>
<evidence type="ECO:0000256" key="5">
    <source>
        <dbReference type="ARBA" id="ARBA00022691"/>
    </source>
</evidence>
<protein>
    <recommendedName>
        <fullName evidence="2">site-specific DNA-methyltransferase (adenine-specific)</fullName>
        <ecNumber evidence="2">2.1.1.72</ecNumber>
    </recommendedName>
</protein>
<feature type="binding site" evidence="7">
    <location>
        <position position="56"/>
    </location>
    <ligand>
        <name>S-adenosyl-L-methionine</name>
        <dbReference type="ChEBI" id="CHEBI:59789"/>
    </ligand>
</feature>
<dbReference type="Proteomes" id="UP000003019">
    <property type="component" value="Unassembled WGS sequence"/>
</dbReference>
<dbReference type="InterPro" id="IPR029063">
    <property type="entry name" value="SAM-dependent_MTases_sf"/>
</dbReference>
<feature type="binding site" evidence="7">
    <location>
        <position position="14"/>
    </location>
    <ligand>
        <name>S-adenosyl-L-methionine</name>
        <dbReference type="ChEBI" id="CHEBI:59789"/>
    </ligand>
</feature>
<dbReference type="OrthoDB" id="9805629at2"/>
<evidence type="ECO:0000256" key="1">
    <source>
        <dbReference type="ARBA" id="ARBA00006594"/>
    </source>
</evidence>
<evidence type="ECO:0000256" key="4">
    <source>
        <dbReference type="ARBA" id="ARBA00022679"/>
    </source>
</evidence>
<reference evidence="8 9" key="1">
    <citation type="submission" date="2011-05" db="EMBL/GenBank/DDBJ databases">
        <authorList>
            <person name="Muzny D."/>
            <person name="Qin X."/>
            <person name="Deng J."/>
            <person name="Jiang H."/>
            <person name="Liu Y."/>
            <person name="Qu J."/>
            <person name="Song X.-Z."/>
            <person name="Zhang L."/>
            <person name="Thornton R."/>
            <person name="Coyle M."/>
            <person name="Francisco L."/>
            <person name="Jackson L."/>
            <person name="Javaid M."/>
            <person name="Korchina V."/>
            <person name="Kovar C."/>
            <person name="Mata R."/>
            <person name="Mathew T."/>
            <person name="Ngo R."/>
            <person name="Nguyen L."/>
            <person name="Nguyen N."/>
            <person name="Okwuonu G."/>
            <person name="Ongeri F."/>
            <person name="Pham C."/>
            <person name="Simmons D."/>
            <person name="Wilczek-Boney K."/>
            <person name="Hale W."/>
            <person name="Jakkamsetti A."/>
            <person name="Pham P."/>
            <person name="Ruth R."/>
            <person name="San Lucas F."/>
            <person name="Warren J."/>
            <person name="Zhang J."/>
            <person name="Zhao Z."/>
            <person name="Zhou C."/>
            <person name="Zhu D."/>
            <person name="Lee S."/>
            <person name="Bess C."/>
            <person name="Blankenburg K."/>
            <person name="Forbes L."/>
            <person name="Fu Q."/>
            <person name="Gubbala S."/>
            <person name="Hirani K."/>
            <person name="Jayaseelan J.C."/>
            <person name="Lara F."/>
            <person name="Munidasa M."/>
            <person name="Palculict T."/>
            <person name="Patil S."/>
            <person name="Pu L.-L."/>
            <person name="Saada N."/>
            <person name="Tang L."/>
            <person name="Weissenberger G."/>
            <person name="Zhu Y."/>
            <person name="Hemphill L."/>
            <person name="Shang Y."/>
            <person name="Youmans B."/>
            <person name="Ayvaz T."/>
            <person name="Ross M."/>
            <person name="Santibanez J."/>
            <person name="Aqrawi P."/>
            <person name="Gross S."/>
            <person name="Joshi V."/>
            <person name="Fowler G."/>
            <person name="Nazareth L."/>
            <person name="Reid J."/>
            <person name="Worley K."/>
            <person name="Petrosino J."/>
            <person name="Highlander S."/>
            <person name="Gibbs R."/>
        </authorList>
    </citation>
    <scope>NUCLEOTIDE SEQUENCE [LARGE SCALE GENOMIC DNA]</scope>
    <source>
        <strain evidence="8 9">871</strain>
    </source>
</reference>
<dbReference type="AlphaFoldDB" id="G4CJE1"/>
<accession>G4CJE1</accession>
<feature type="binding site" evidence="7">
    <location>
        <position position="178"/>
    </location>
    <ligand>
        <name>S-adenosyl-L-methionine</name>
        <dbReference type="ChEBI" id="CHEBI:59789"/>
    </ligand>
</feature>
<dbReference type="EMBL" id="AGAY01000061">
    <property type="protein sequence ID" value="EGY51992.1"/>
    <property type="molecule type" value="Genomic_DNA"/>
</dbReference>
<proteinExistence type="inferred from homology"/>